<feature type="compositionally biased region" description="Basic and acidic residues" evidence="1">
    <location>
        <begin position="40"/>
        <end position="52"/>
    </location>
</feature>
<name>A0AAV6PQU3_SOLSE</name>
<organism evidence="2 3">
    <name type="scientific">Solea senegalensis</name>
    <name type="common">Senegalese sole</name>
    <dbReference type="NCBI Taxonomy" id="28829"/>
    <lineage>
        <taxon>Eukaryota</taxon>
        <taxon>Metazoa</taxon>
        <taxon>Chordata</taxon>
        <taxon>Craniata</taxon>
        <taxon>Vertebrata</taxon>
        <taxon>Euteleostomi</taxon>
        <taxon>Actinopterygii</taxon>
        <taxon>Neopterygii</taxon>
        <taxon>Teleostei</taxon>
        <taxon>Neoteleostei</taxon>
        <taxon>Acanthomorphata</taxon>
        <taxon>Carangaria</taxon>
        <taxon>Pleuronectiformes</taxon>
        <taxon>Pleuronectoidei</taxon>
        <taxon>Soleidae</taxon>
        <taxon>Solea</taxon>
    </lineage>
</organism>
<feature type="region of interest" description="Disordered" evidence="1">
    <location>
        <begin position="1"/>
        <end position="22"/>
    </location>
</feature>
<feature type="compositionally biased region" description="Basic and acidic residues" evidence="1">
    <location>
        <begin position="61"/>
        <end position="75"/>
    </location>
</feature>
<feature type="region of interest" description="Disordered" evidence="1">
    <location>
        <begin position="38"/>
        <end position="122"/>
    </location>
</feature>
<dbReference type="Proteomes" id="UP000693946">
    <property type="component" value="Linkage Group LG9"/>
</dbReference>
<proteinExistence type="predicted"/>
<evidence type="ECO:0000256" key="1">
    <source>
        <dbReference type="SAM" id="MobiDB-lite"/>
    </source>
</evidence>
<dbReference type="AlphaFoldDB" id="A0AAV6PQU3"/>
<reference evidence="2 3" key="1">
    <citation type="journal article" date="2021" name="Sci. Rep.">
        <title>Chromosome anchoring in Senegalese sole (Solea senegalensis) reveals sex-associated markers and genome rearrangements in flatfish.</title>
        <authorList>
            <person name="Guerrero-Cozar I."/>
            <person name="Gomez-Garrido J."/>
            <person name="Berbel C."/>
            <person name="Martinez-Blanch J.F."/>
            <person name="Alioto T."/>
            <person name="Claros M.G."/>
            <person name="Gagnaire P.A."/>
            <person name="Manchado M."/>
        </authorList>
    </citation>
    <scope>NUCLEOTIDE SEQUENCE [LARGE SCALE GENOMIC DNA]</scope>
    <source>
        <strain evidence="2">Sse05_10M</strain>
    </source>
</reference>
<accession>A0AAV6PQU3</accession>
<keyword evidence="3" id="KW-1185">Reference proteome</keyword>
<evidence type="ECO:0000313" key="2">
    <source>
        <dbReference type="EMBL" id="KAG7474824.1"/>
    </source>
</evidence>
<evidence type="ECO:0000313" key="3">
    <source>
        <dbReference type="Proteomes" id="UP000693946"/>
    </source>
</evidence>
<feature type="compositionally biased region" description="Basic and acidic residues" evidence="1">
    <location>
        <begin position="1"/>
        <end position="12"/>
    </location>
</feature>
<protein>
    <submittedName>
        <fullName evidence="2">Uncharacterized protein</fullName>
    </submittedName>
</protein>
<comment type="caution">
    <text evidence="2">The sequence shown here is derived from an EMBL/GenBank/DDBJ whole genome shotgun (WGS) entry which is preliminary data.</text>
</comment>
<dbReference type="EMBL" id="JAGKHQ010000021">
    <property type="protein sequence ID" value="KAG7474824.1"/>
    <property type="molecule type" value="Genomic_DNA"/>
</dbReference>
<gene>
    <name evidence="2" type="ORF">JOB18_017771</name>
</gene>
<sequence length="122" mass="13780">MARRGFRLERPRKGSFVSRPLGSRSPLFIAPLPLSCFPTQRRDQRGQTEEAKNTVTSWRENQGKGRGKEKSDIHQSELQTSKLSWENLGTRFSGDKEASAVPTMEKIRDHEAPGSAKKVAER</sequence>
<feature type="compositionally biased region" description="Basic and acidic residues" evidence="1">
    <location>
        <begin position="105"/>
        <end position="122"/>
    </location>
</feature>